<dbReference type="AlphaFoldDB" id="A0A433D237"/>
<comment type="caution">
    <text evidence="1">The sequence shown here is derived from an EMBL/GenBank/DDBJ whole genome shotgun (WGS) entry which is preliminary data.</text>
</comment>
<keyword evidence="2" id="KW-1185">Reference proteome</keyword>
<organism evidence="1 2">
    <name type="scientific">Jimgerdemannia flammicorona</name>
    <dbReference type="NCBI Taxonomy" id="994334"/>
    <lineage>
        <taxon>Eukaryota</taxon>
        <taxon>Fungi</taxon>
        <taxon>Fungi incertae sedis</taxon>
        <taxon>Mucoromycota</taxon>
        <taxon>Mucoromycotina</taxon>
        <taxon>Endogonomycetes</taxon>
        <taxon>Endogonales</taxon>
        <taxon>Endogonaceae</taxon>
        <taxon>Jimgerdemannia</taxon>
    </lineage>
</organism>
<sequence length="215" mass="22842">MLSASSSSMAMSRLNVALSSSALAIRSKTGPSSSDAASLTTGSSSAAWLESSSSSSNPLYFESSVDASSTSLGATSLLGASPLLHGLDDDEFEVNADINPITSETHSPPTWMVPSGLSATELIRGPKSISSAHPSRFGIIRVGDGVRCLPWIKKADWEYLQASTNYHKHPISLSAQQFFNDLLHIILYLFLIILHGGCEYSIVNCKANAVSTLIY</sequence>
<evidence type="ECO:0000313" key="2">
    <source>
        <dbReference type="Proteomes" id="UP000268093"/>
    </source>
</evidence>
<proteinExistence type="predicted"/>
<evidence type="ECO:0000313" key="1">
    <source>
        <dbReference type="EMBL" id="RUP44894.1"/>
    </source>
</evidence>
<reference evidence="1 2" key="1">
    <citation type="journal article" date="2018" name="New Phytol.">
        <title>Phylogenomics of Endogonaceae and evolution of mycorrhizas within Mucoromycota.</title>
        <authorList>
            <person name="Chang Y."/>
            <person name="Desiro A."/>
            <person name="Na H."/>
            <person name="Sandor L."/>
            <person name="Lipzen A."/>
            <person name="Clum A."/>
            <person name="Barry K."/>
            <person name="Grigoriev I.V."/>
            <person name="Martin F.M."/>
            <person name="Stajich J.E."/>
            <person name="Smith M.E."/>
            <person name="Bonito G."/>
            <person name="Spatafora J.W."/>
        </authorList>
    </citation>
    <scope>NUCLEOTIDE SEQUENCE [LARGE SCALE GENOMIC DNA]</scope>
    <source>
        <strain evidence="1 2">GMNB39</strain>
    </source>
</reference>
<protein>
    <submittedName>
        <fullName evidence="1">Uncharacterized protein</fullName>
    </submittedName>
</protein>
<gene>
    <name evidence="1" type="ORF">BC936DRAFT_148890</name>
</gene>
<dbReference type="Proteomes" id="UP000268093">
    <property type="component" value="Unassembled WGS sequence"/>
</dbReference>
<dbReference type="EMBL" id="RBNI01008176">
    <property type="protein sequence ID" value="RUP44894.1"/>
    <property type="molecule type" value="Genomic_DNA"/>
</dbReference>
<accession>A0A433D237</accession>
<dbReference type="OrthoDB" id="2425129at2759"/>
<name>A0A433D237_9FUNG</name>